<feature type="domain" description="Sulphotransferase Stf0" evidence="1">
    <location>
        <begin position="6"/>
        <end position="242"/>
    </location>
</feature>
<organism evidence="2 3">
    <name type="scientific">Ascidiaceihabitans donghaensis</name>
    <dbReference type="NCBI Taxonomy" id="1510460"/>
    <lineage>
        <taxon>Bacteria</taxon>
        <taxon>Pseudomonadati</taxon>
        <taxon>Pseudomonadota</taxon>
        <taxon>Alphaproteobacteria</taxon>
        <taxon>Rhodobacterales</taxon>
        <taxon>Paracoccaceae</taxon>
        <taxon>Ascidiaceihabitans</taxon>
    </lineage>
</organism>
<dbReference type="InterPro" id="IPR024628">
    <property type="entry name" value="Sulfotransferase_Stf0_dom"/>
</dbReference>
<dbReference type="Pfam" id="PF09037">
    <property type="entry name" value="Sulphotransf"/>
    <property type="match status" value="1"/>
</dbReference>
<dbReference type="OrthoDB" id="5562925at2"/>
<dbReference type="RefSeq" id="WP_108826657.1">
    <property type="nucleotide sequence ID" value="NZ_OMOR01000001.1"/>
</dbReference>
<evidence type="ECO:0000313" key="3">
    <source>
        <dbReference type="Proteomes" id="UP000244880"/>
    </source>
</evidence>
<sequence>MPDYDSYIMCTTPRSGSTMLCALLEQSKVAGAPQSYFHQPSLKKWCAGLGLPSDTHPRKIMACARNLGMAGSNISGIRMQRHSFGFWAEQLKTLFPTKATDAERIASAFGRTRFLFLTRFDKVAQAVSLARADQSGLWHRNADGSERERLAAAKPPQYDETKIATELSNLVAQDVAWKTWFAAENIDPLYIGYDALSENPCAVVGEILGDLGLDMKAALNLTPATQQLSDDTNKEWIARFSASGV</sequence>
<dbReference type="SUPFAM" id="SSF52540">
    <property type="entry name" value="P-loop containing nucleoside triphosphate hydrolases"/>
    <property type="match status" value="1"/>
</dbReference>
<dbReference type="InterPro" id="IPR015124">
    <property type="entry name" value="Stf0"/>
</dbReference>
<evidence type="ECO:0000313" key="2">
    <source>
        <dbReference type="EMBL" id="SPH19303.1"/>
    </source>
</evidence>
<accession>A0A2R8B8F0</accession>
<name>A0A2R8B8F0_9RHOB</name>
<dbReference type="AlphaFoldDB" id="A0A2R8B8F0"/>
<dbReference type="EMBL" id="OMOR01000001">
    <property type="protein sequence ID" value="SPH19303.1"/>
    <property type="molecule type" value="Genomic_DNA"/>
</dbReference>
<dbReference type="EC" id="2.8.2.37" evidence="2"/>
<dbReference type="Proteomes" id="UP000244880">
    <property type="component" value="Unassembled WGS sequence"/>
</dbReference>
<reference evidence="2 3" key="1">
    <citation type="submission" date="2018-03" db="EMBL/GenBank/DDBJ databases">
        <authorList>
            <person name="Keele B.F."/>
        </authorList>
    </citation>
    <scope>NUCLEOTIDE SEQUENCE [LARGE SCALE GENOMIC DNA]</scope>
    <source>
        <strain evidence="2 3">CECT 8599</strain>
    </source>
</reference>
<dbReference type="InterPro" id="IPR027417">
    <property type="entry name" value="P-loop_NTPase"/>
</dbReference>
<keyword evidence="2" id="KW-0808">Transferase</keyword>
<gene>
    <name evidence="2" type="primary">stf0</name>
    <name evidence="2" type="ORF">ASD8599_00027</name>
</gene>
<evidence type="ECO:0000259" key="1">
    <source>
        <dbReference type="Pfam" id="PF09037"/>
    </source>
</evidence>
<dbReference type="Gene3D" id="3.40.50.300">
    <property type="entry name" value="P-loop containing nucleotide triphosphate hydrolases"/>
    <property type="match status" value="1"/>
</dbReference>
<protein>
    <submittedName>
        <fullName evidence="2">Trehalose 2-sulfotransferase</fullName>
        <ecNumber evidence="2">2.8.2.37</ecNumber>
    </submittedName>
</protein>
<proteinExistence type="predicted"/>
<dbReference type="GO" id="GO:0016740">
    <property type="term" value="F:transferase activity"/>
    <property type="evidence" value="ECO:0007669"/>
    <property type="project" value="UniProtKB-KW"/>
</dbReference>
<dbReference type="PIRSF" id="PIRSF021497">
    <property type="entry name" value="Sulphotransferase_Stf0"/>
    <property type="match status" value="1"/>
</dbReference>
<keyword evidence="3" id="KW-1185">Reference proteome</keyword>